<feature type="region of interest" description="Disordered" evidence="1">
    <location>
        <begin position="1"/>
        <end position="244"/>
    </location>
</feature>
<feature type="compositionally biased region" description="Low complexity" evidence="1">
    <location>
        <begin position="57"/>
        <end position="67"/>
    </location>
</feature>
<dbReference type="EMBL" id="CADCUF010000089">
    <property type="protein sequence ID" value="CAA9327444.1"/>
    <property type="molecule type" value="Genomic_DNA"/>
</dbReference>
<gene>
    <name evidence="2" type="ORF">AVDCRST_MAG24-642</name>
</gene>
<dbReference type="GO" id="GO:0016491">
    <property type="term" value="F:oxidoreductase activity"/>
    <property type="evidence" value="ECO:0007669"/>
    <property type="project" value="UniProtKB-KW"/>
</dbReference>
<reference evidence="2" key="1">
    <citation type="submission" date="2020-02" db="EMBL/GenBank/DDBJ databases">
        <authorList>
            <person name="Meier V. D."/>
        </authorList>
    </citation>
    <scope>NUCLEOTIDE SEQUENCE</scope>
    <source>
        <strain evidence="2">AVDCRST_MAG24</strain>
    </source>
</reference>
<accession>A0A6J4L9G1</accession>
<keyword evidence="2" id="KW-0560">Oxidoreductase</keyword>
<feature type="non-terminal residue" evidence="2">
    <location>
        <position position="1"/>
    </location>
</feature>
<sequence length="244" mass="26652">APRRGREDPRPARGAARDARRHRQPAHRQPHLAGPDAGDRPPRRAGMPGSRCDRPRPAVGRPGVGPAQDRPVLRLRGLRLRRRRAHRRRLLGTLPGPQAGDVRVAQDHRAGARQAASRTGHGAGHQDRLAGAAGARLRRHGAVARPRQEDHGHLDGGAHPPLQARDRGVPGPARAGLHGRRVTARRAGLPRRQRRRHEAVPRPRARPVLHQPAGHGGDVRGRHALRRHRRGGVDRPRHGGSGPL</sequence>
<feature type="compositionally biased region" description="Basic residues" evidence="1">
    <location>
        <begin position="76"/>
        <end position="90"/>
    </location>
</feature>
<evidence type="ECO:0000313" key="2">
    <source>
        <dbReference type="EMBL" id="CAA9327444.1"/>
    </source>
</evidence>
<feature type="compositionally biased region" description="Basic and acidic residues" evidence="1">
    <location>
        <begin position="146"/>
        <end position="156"/>
    </location>
</feature>
<organism evidence="2">
    <name type="scientific">uncultured Nocardioidaceae bacterium</name>
    <dbReference type="NCBI Taxonomy" id="253824"/>
    <lineage>
        <taxon>Bacteria</taxon>
        <taxon>Bacillati</taxon>
        <taxon>Actinomycetota</taxon>
        <taxon>Actinomycetes</taxon>
        <taxon>Propionibacteriales</taxon>
        <taxon>Nocardioidaceae</taxon>
        <taxon>environmental samples</taxon>
    </lineage>
</organism>
<evidence type="ECO:0000256" key="1">
    <source>
        <dbReference type="SAM" id="MobiDB-lite"/>
    </source>
</evidence>
<dbReference type="EC" id="1.6.5.3" evidence="2"/>
<feature type="compositionally biased region" description="Basic residues" evidence="1">
    <location>
        <begin position="19"/>
        <end position="30"/>
    </location>
</feature>
<feature type="non-terminal residue" evidence="2">
    <location>
        <position position="244"/>
    </location>
</feature>
<keyword evidence="2" id="KW-0830">Ubiquinone</keyword>
<dbReference type="AlphaFoldDB" id="A0A6J4L9G1"/>
<proteinExistence type="predicted"/>
<feature type="compositionally biased region" description="Basic residues" evidence="1">
    <location>
        <begin position="177"/>
        <end position="207"/>
    </location>
</feature>
<feature type="compositionally biased region" description="Basic and acidic residues" evidence="1">
    <location>
        <begin position="1"/>
        <end position="18"/>
    </location>
</feature>
<name>A0A6J4L9G1_9ACTN</name>
<protein>
    <submittedName>
        <fullName evidence="2">NADH-ubiquinone oxidoreductase chain D</fullName>
        <ecNumber evidence="2">1.6.5.3</ecNumber>
    </submittedName>
</protein>